<proteinExistence type="predicted"/>
<keyword evidence="3" id="KW-1185">Reference proteome</keyword>
<name>A0A8S1CTE8_9INSE</name>
<sequence>MAKPRPCGCKGIRTCLICESEYGATKLQNEDDFATAVQENSTFVYCPKCSGKAWSGWDEKLVMDEHPNHSGISINYPGIYIDMDFLSSSEAEILSKGIDETHWDLSQSGRRKQNFGPKCNFKKQKIAVGSFNGFPEFSLFVQEKFKLVPIMEGFQTIEQCTLEYNPDRGASIDPHIDDCWIWGERIVTVNVKGDSVLTMTYLQEKDRDRYNLSLAPASYLQFDESLSNVIVRIPMPERSLLVMTKEARYQWEHRILRDDVKELRLCLAYREFTPPYLQEGEKFGPCIHEIYDLASKKVTLL</sequence>
<reference evidence="2 3" key="1">
    <citation type="submission" date="2020-04" db="EMBL/GenBank/DDBJ databases">
        <authorList>
            <person name="Alioto T."/>
            <person name="Alioto T."/>
            <person name="Gomez Garrido J."/>
        </authorList>
    </citation>
    <scope>NUCLEOTIDE SEQUENCE [LARGE SCALE GENOMIC DNA]</scope>
</reference>
<comment type="caution">
    <text evidence="2">The sequence shown here is derived from an EMBL/GenBank/DDBJ whole genome shotgun (WGS) entry which is preliminary data.</text>
</comment>
<dbReference type="EMBL" id="CADEPI010000058">
    <property type="protein sequence ID" value="CAB3371157.1"/>
    <property type="molecule type" value="Genomic_DNA"/>
</dbReference>
<dbReference type="GO" id="GO:0016491">
    <property type="term" value="F:oxidoreductase activity"/>
    <property type="evidence" value="ECO:0007669"/>
    <property type="project" value="TreeGrafter"/>
</dbReference>
<dbReference type="AlphaFoldDB" id="A0A8S1CTE8"/>
<evidence type="ECO:0000313" key="3">
    <source>
        <dbReference type="Proteomes" id="UP000494165"/>
    </source>
</evidence>
<dbReference type="InterPro" id="IPR032857">
    <property type="entry name" value="ALKBH4"/>
</dbReference>
<gene>
    <name evidence="2" type="ORF">CLODIP_2_CD08552</name>
</gene>
<organism evidence="2 3">
    <name type="scientific">Cloeon dipterum</name>
    <dbReference type="NCBI Taxonomy" id="197152"/>
    <lineage>
        <taxon>Eukaryota</taxon>
        <taxon>Metazoa</taxon>
        <taxon>Ecdysozoa</taxon>
        <taxon>Arthropoda</taxon>
        <taxon>Hexapoda</taxon>
        <taxon>Insecta</taxon>
        <taxon>Pterygota</taxon>
        <taxon>Palaeoptera</taxon>
        <taxon>Ephemeroptera</taxon>
        <taxon>Pisciforma</taxon>
        <taxon>Baetidae</taxon>
        <taxon>Cloeon</taxon>
    </lineage>
</organism>
<evidence type="ECO:0000256" key="1">
    <source>
        <dbReference type="ARBA" id="ARBA00001954"/>
    </source>
</evidence>
<dbReference type="GO" id="GO:0032451">
    <property type="term" value="F:demethylase activity"/>
    <property type="evidence" value="ECO:0007669"/>
    <property type="project" value="TreeGrafter"/>
</dbReference>
<accession>A0A8S1CTE8</accession>
<dbReference type="GO" id="GO:0070988">
    <property type="term" value="P:demethylation"/>
    <property type="evidence" value="ECO:0007669"/>
    <property type="project" value="InterPro"/>
</dbReference>
<dbReference type="PANTHER" id="PTHR12463:SF0">
    <property type="entry name" value="ALPHA-KETOGLUTARATE-DEPENDENT DIOXYGENASE ALKB HOMOLOG 4"/>
    <property type="match status" value="1"/>
</dbReference>
<comment type="cofactor">
    <cofactor evidence="1">
        <name>Fe(2+)</name>
        <dbReference type="ChEBI" id="CHEBI:29033"/>
    </cofactor>
</comment>
<dbReference type="PANTHER" id="PTHR12463">
    <property type="entry name" value="OXYGENASE-RELATED"/>
    <property type="match status" value="1"/>
</dbReference>
<dbReference type="Proteomes" id="UP000494165">
    <property type="component" value="Unassembled WGS sequence"/>
</dbReference>
<evidence type="ECO:0008006" key="4">
    <source>
        <dbReference type="Google" id="ProtNLM"/>
    </source>
</evidence>
<protein>
    <recommendedName>
        <fullName evidence="4">Isopenicillin N synthase-like Fe(2+) 2OG dioxygenase domain-containing protein</fullName>
    </recommendedName>
</protein>
<dbReference type="Gene3D" id="2.60.120.590">
    <property type="entry name" value="Alpha-ketoglutarate-dependent dioxygenase AlkB-like"/>
    <property type="match status" value="1"/>
</dbReference>
<dbReference type="SUPFAM" id="SSF51197">
    <property type="entry name" value="Clavaminate synthase-like"/>
    <property type="match status" value="1"/>
</dbReference>
<dbReference type="OrthoDB" id="442860at2759"/>
<dbReference type="InterPro" id="IPR037151">
    <property type="entry name" value="AlkB-like_sf"/>
</dbReference>
<evidence type="ECO:0000313" key="2">
    <source>
        <dbReference type="EMBL" id="CAB3371157.1"/>
    </source>
</evidence>